<dbReference type="PANTHER" id="PTHR43679">
    <property type="entry name" value="OCTANOYLTRANSFERASE LIPM-RELATED"/>
    <property type="match status" value="1"/>
</dbReference>
<dbReference type="STRING" id="218140.BPSY_0071"/>
<feature type="compositionally biased region" description="Basic and acidic residues" evidence="1">
    <location>
        <begin position="123"/>
        <end position="135"/>
    </location>
</feature>
<evidence type="ECO:0000256" key="1">
    <source>
        <dbReference type="SAM" id="MobiDB-lite"/>
    </source>
</evidence>
<dbReference type="GO" id="GO:0016874">
    <property type="term" value="F:ligase activity"/>
    <property type="evidence" value="ECO:0007669"/>
    <property type="project" value="UniProtKB-KW"/>
</dbReference>
<evidence type="ECO:0000313" key="4">
    <source>
        <dbReference type="Proteomes" id="UP000029050"/>
    </source>
</evidence>
<dbReference type="eggNOG" id="COG0095">
    <property type="taxonomic scope" value="Bacteria"/>
</dbReference>
<dbReference type="Gene3D" id="3.30.930.10">
    <property type="entry name" value="Bira Bifunctional Protein, Domain 2"/>
    <property type="match status" value="1"/>
</dbReference>
<evidence type="ECO:0000259" key="2">
    <source>
        <dbReference type="PROSITE" id="PS51733"/>
    </source>
</evidence>
<dbReference type="EMBL" id="JGZI01000001">
    <property type="protein sequence ID" value="KFI84886.1"/>
    <property type="molecule type" value="Genomic_DNA"/>
</dbReference>
<keyword evidence="3" id="KW-0436">Ligase</keyword>
<dbReference type="InterPro" id="IPR050664">
    <property type="entry name" value="Octanoyltrans_LipM/LipL"/>
</dbReference>
<comment type="caution">
    <text evidence="3">The sequence shown here is derived from an EMBL/GenBank/DDBJ whole genome shotgun (WGS) entry which is preliminary data.</text>
</comment>
<dbReference type="PANTHER" id="PTHR43679:SF2">
    <property type="entry name" value="OCTANOYL-[GCVH]:PROTEIN N-OCTANOYLTRANSFERASE"/>
    <property type="match status" value="1"/>
</dbReference>
<dbReference type="OrthoDB" id="9788148at2"/>
<feature type="domain" description="BPL/LPL catalytic" evidence="2">
    <location>
        <begin position="189"/>
        <end position="386"/>
    </location>
</feature>
<protein>
    <submittedName>
        <fullName evidence="3">Lipoate-protein ligase A</fullName>
    </submittedName>
</protein>
<evidence type="ECO:0000313" key="3">
    <source>
        <dbReference type="EMBL" id="KFI84886.1"/>
    </source>
</evidence>
<gene>
    <name evidence="3" type="ORF">BPSY_0071</name>
</gene>
<reference evidence="3 4" key="1">
    <citation type="submission" date="2014-03" db="EMBL/GenBank/DDBJ databases">
        <title>Genomics of Bifidobacteria.</title>
        <authorList>
            <person name="Ventura M."/>
            <person name="Milani C."/>
            <person name="Lugli G.A."/>
        </authorList>
    </citation>
    <scope>NUCLEOTIDE SEQUENCE [LARGE SCALE GENOMIC DNA]</scope>
    <source>
        <strain evidence="3 4">LMG 21775</strain>
    </source>
</reference>
<dbReference type="Pfam" id="PF21948">
    <property type="entry name" value="LplA-B_cat"/>
    <property type="match status" value="1"/>
</dbReference>
<dbReference type="CDD" id="cd16443">
    <property type="entry name" value="LplA"/>
    <property type="match status" value="1"/>
</dbReference>
<organism evidence="3 4">
    <name type="scientific">Bifidobacterium psychraerophilum</name>
    <dbReference type="NCBI Taxonomy" id="218140"/>
    <lineage>
        <taxon>Bacteria</taxon>
        <taxon>Bacillati</taxon>
        <taxon>Actinomycetota</taxon>
        <taxon>Actinomycetes</taxon>
        <taxon>Bifidobacteriales</taxon>
        <taxon>Bifidobacteriaceae</taxon>
        <taxon>Bifidobacterium</taxon>
    </lineage>
</organism>
<dbReference type="SUPFAM" id="SSF55681">
    <property type="entry name" value="Class II aaRS and biotin synthetases"/>
    <property type="match status" value="1"/>
</dbReference>
<dbReference type="InterPro" id="IPR004143">
    <property type="entry name" value="BPL_LPL_catalytic"/>
</dbReference>
<dbReference type="Proteomes" id="UP000029050">
    <property type="component" value="Unassembled WGS sequence"/>
</dbReference>
<keyword evidence="4" id="KW-1185">Reference proteome</keyword>
<sequence>MAIRRGRGECKMQGGKLVAASVQLHGSQVIRCVLDGDFFAEGNLDSPQVVDAVQGFLGECELPVSEADALAGVSRILGEYPASSLIGATPETIVTAFHRAVTAATSQGSVQDPKVIGDGGTETPRHEASQRHTDVVPHLPDGPQVSEELLTDFRGRWQKLPVTVVHDEPLMPSMQMACDHAIAQAVAQGDCGAMIRVWEWAASTVVIGRFQSIGHQVDVEEARREGVSVVRRVTGGGAMFVEPSNTITYSLYAPLSLVEGMTIEESYRCCDDWILAALQEIGIDARYEPINDISSSAGKIGGAAQRRYAPKQGGPGAVLHHVTMSYDIDAQKMTRILKVSREKMKYKAVQSAVKRVDPLRSQSGLGREAIIGSLIDHLLRTMRGARMGGIPAEIRQEAAKMDEGRFSTTQWTYGIA</sequence>
<dbReference type="InterPro" id="IPR045864">
    <property type="entry name" value="aa-tRNA-synth_II/BPL/LPL"/>
</dbReference>
<name>A0A087CNN6_9BIFI</name>
<dbReference type="AlphaFoldDB" id="A0A087CNN6"/>
<accession>A0A087CNN6</accession>
<proteinExistence type="predicted"/>
<dbReference type="PROSITE" id="PS51733">
    <property type="entry name" value="BPL_LPL_CATALYTIC"/>
    <property type="match status" value="1"/>
</dbReference>
<feature type="region of interest" description="Disordered" evidence="1">
    <location>
        <begin position="108"/>
        <end position="142"/>
    </location>
</feature>